<evidence type="ECO:0000256" key="1">
    <source>
        <dbReference type="SAM" id="MobiDB-lite"/>
    </source>
</evidence>
<reference evidence="3 4" key="1">
    <citation type="submission" date="2020-08" db="EMBL/GenBank/DDBJ databases">
        <authorList>
            <person name="Ramaprasad A."/>
        </authorList>
    </citation>
    <scope>NUCLEOTIDE SEQUENCE [LARGE SCALE GENOMIC DNA]</scope>
</reference>
<name>A0A6V7RZ34_PLAVN</name>
<feature type="region of interest" description="Disordered" evidence="1">
    <location>
        <begin position="43"/>
        <end position="98"/>
    </location>
</feature>
<dbReference type="Proteomes" id="UP000515550">
    <property type="component" value="Chromosome PVBDA_05"/>
</dbReference>
<proteinExistence type="predicted"/>
<feature type="compositionally biased region" description="Polar residues" evidence="1">
    <location>
        <begin position="62"/>
        <end position="84"/>
    </location>
</feature>
<evidence type="ECO:0000313" key="4">
    <source>
        <dbReference type="Proteomes" id="UP000515550"/>
    </source>
</evidence>
<evidence type="ECO:0000313" key="3">
    <source>
        <dbReference type="EMBL" id="CAD2087256.1"/>
    </source>
</evidence>
<feature type="compositionally biased region" description="Basic and acidic residues" evidence="1">
    <location>
        <begin position="51"/>
        <end position="61"/>
    </location>
</feature>
<organism evidence="3 4">
    <name type="scientific">Plasmodium vinckei brucechwatti</name>
    <dbReference type="NCBI Taxonomy" id="119398"/>
    <lineage>
        <taxon>Eukaryota</taxon>
        <taxon>Sar</taxon>
        <taxon>Alveolata</taxon>
        <taxon>Apicomplexa</taxon>
        <taxon>Aconoidasida</taxon>
        <taxon>Haemosporida</taxon>
        <taxon>Plasmodiidae</taxon>
        <taxon>Plasmodium</taxon>
        <taxon>Plasmodium (Vinckeia)</taxon>
    </lineage>
</organism>
<accession>A0A6V7RZ34</accession>
<keyword evidence="2" id="KW-0732">Signal</keyword>
<gene>
    <name evidence="3" type="ORF">PVBDA_0501980</name>
</gene>
<protein>
    <submittedName>
        <fullName evidence="3">CCAT-binding transcription factor-like protein, putative</fullName>
    </submittedName>
</protein>
<feature type="chain" id="PRO_5028256867" evidence="2">
    <location>
        <begin position="25"/>
        <end position="213"/>
    </location>
</feature>
<feature type="signal peptide" evidence="2">
    <location>
        <begin position="1"/>
        <end position="24"/>
    </location>
</feature>
<dbReference type="EMBL" id="LR865383">
    <property type="protein sequence ID" value="CAD2087256.1"/>
    <property type="molecule type" value="Genomic_DNA"/>
</dbReference>
<sequence>MKNNIIKICFALFFLSYYVSEINGNVTNKNKFSLRNYFTKNEDLNNASDNENVHGESEDKTVTGTDQTTLSGTSDTQKSGSNPQDGGVTSIDVNLPKNGHTEQSYTECEIECTEDCDECHDESCTDCHDESCTDCHDESCPDCQTECTDACREECERMRASINHCGGEGIQNCPQCTVNDPNCEDGIDDNQFSSDIQDFSQDITEYALMEDDI</sequence>
<evidence type="ECO:0000256" key="2">
    <source>
        <dbReference type="SAM" id="SignalP"/>
    </source>
</evidence>
<dbReference type="AlphaFoldDB" id="A0A6V7RZ34"/>
<dbReference type="VEuPathDB" id="PlasmoDB:PVBDA_0501980"/>